<evidence type="ECO:0008006" key="3">
    <source>
        <dbReference type="Google" id="ProtNLM"/>
    </source>
</evidence>
<dbReference type="AlphaFoldDB" id="A0A316EFV5"/>
<dbReference type="OrthoDB" id="950241at2"/>
<keyword evidence="2" id="KW-1185">Reference proteome</keyword>
<reference evidence="1 2" key="1">
    <citation type="submission" date="2018-05" db="EMBL/GenBank/DDBJ databases">
        <title>Genomic Encyclopedia of Archaeal and Bacterial Type Strains, Phase II (KMG-II): from individual species to whole genera.</title>
        <authorList>
            <person name="Goeker M."/>
        </authorList>
    </citation>
    <scope>NUCLEOTIDE SEQUENCE [LARGE SCALE GENOMIC DNA]</scope>
    <source>
        <strain evidence="1 2">DSM 22214</strain>
    </source>
</reference>
<gene>
    <name evidence="1" type="ORF">LV89_01082</name>
</gene>
<protein>
    <recommendedName>
        <fullName evidence="3">Lipoprotein</fullName>
    </recommendedName>
</protein>
<dbReference type="EMBL" id="QGGO01000004">
    <property type="protein sequence ID" value="PWK28299.1"/>
    <property type="molecule type" value="Genomic_DNA"/>
</dbReference>
<evidence type="ECO:0000313" key="2">
    <source>
        <dbReference type="Proteomes" id="UP000245489"/>
    </source>
</evidence>
<dbReference type="Proteomes" id="UP000245489">
    <property type="component" value="Unassembled WGS sequence"/>
</dbReference>
<comment type="caution">
    <text evidence="1">The sequence shown here is derived from an EMBL/GenBank/DDBJ whole genome shotgun (WGS) entry which is preliminary data.</text>
</comment>
<dbReference type="RefSeq" id="WP_146199085.1">
    <property type="nucleotide sequence ID" value="NZ_QGGO01000004.1"/>
</dbReference>
<accession>A0A316EFV5</accession>
<name>A0A316EFV5_9BACT</name>
<sequence length="262" mass="29089">MKNKLKYYLFLIPASSLVLSCSDAGKKYEDVEEAKTCSMIFIDKSVSVNVNKKFVNEKYTKVISQLIDENVKGKGDKIEVYFVHENTAKGKAVEVTSRTEKGELQGASSTDSEAISTEYNMSMDKERSVFKKIVFAQLASQNTSSSKNNTDIWAALPLIDKVIGKGYNVKAYFLSDMVESMKAEGRRDFHTNPPVDDAAAVGWAREDADGLKATLPNIGLAQIFIAKPFEPTASRKKNNPAISTYWQRLFLELGVTAEVVEL</sequence>
<dbReference type="PROSITE" id="PS51257">
    <property type="entry name" value="PROKAR_LIPOPROTEIN"/>
    <property type="match status" value="1"/>
</dbReference>
<proteinExistence type="predicted"/>
<organism evidence="1 2">
    <name type="scientific">Arcicella aurantiaca</name>
    <dbReference type="NCBI Taxonomy" id="591202"/>
    <lineage>
        <taxon>Bacteria</taxon>
        <taxon>Pseudomonadati</taxon>
        <taxon>Bacteroidota</taxon>
        <taxon>Cytophagia</taxon>
        <taxon>Cytophagales</taxon>
        <taxon>Flectobacillaceae</taxon>
        <taxon>Arcicella</taxon>
    </lineage>
</organism>
<evidence type="ECO:0000313" key="1">
    <source>
        <dbReference type="EMBL" id="PWK28299.1"/>
    </source>
</evidence>